<gene>
    <name evidence="2" type="ORF">DKT75_00435</name>
</gene>
<dbReference type="EMBL" id="QGKL01000004">
    <property type="protein sequence ID" value="PWQ99572.1"/>
    <property type="molecule type" value="Genomic_DNA"/>
</dbReference>
<feature type="domain" description="THIF-type NAD/FAD binding fold" evidence="1">
    <location>
        <begin position="16"/>
        <end position="260"/>
    </location>
</feature>
<dbReference type="SUPFAM" id="SSF69572">
    <property type="entry name" value="Activating enzymes of the ubiquitin-like proteins"/>
    <property type="match status" value="1"/>
</dbReference>
<dbReference type="GO" id="GO:0008641">
    <property type="term" value="F:ubiquitin-like modifier activating enzyme activity"/>
    <property type="evidence" value="ECO:0007669"/>
    <property type="project" value="InterPro"/>
</dbReference>
<dbReference type="PANTHER" id="PTHR43267">
    <property type="entry name" value="TRNA THREONYLCARBAMOYLADENOSINE DEHYDRATASE"/>
    <property type="match status" value="1"/>
</dbReference>
<name>A0A317CTD3_9GAMM</name>
<dbReference type="GO" id="GO:0061503">
    <property type="term" value="F:tRNA threonylcarbamoyladenosine dehydratase"/>
    <property type="evidence" value="ECO:0007669"/>
    <property type="project" value="TreeGrafter"/>
</dbReference>
<keyword evidence="3" id="KW-1185">Reference proteome</keyword>
<dbReference type="Pfam" id="PF00899">
    <property type="entry name" value="ThiF"/>
    <property type="match status" value="1"/>
</dbReference>
<comment type="caution">
    <text evidence="2">The sequence shown here is derived from an EMBL/GenBank/DDBJ whole genome shotgun (WGS) entry which is preliminary data.</text>
</comment>
<dbReference type="Proteomes" id="UP000245506">
    <property type="component" value="Unassembled WGS sequence"/>
</dbReference>
<dbReference type="InterPro" id="IPR035985">
    <property type="entry name" value="Ubiquitin-activating_enz"/>
</dbReference>
<dbReference type="InterPro" id="IPR000594">
    <property type="entry name" value="ThiF_NAD_FAD-bd"/>
</dbReference>
<dbReference type="NCBIfam" id="NF011696">
    <property type="entry name" value="PRK15116.1"/>
    <property type="match status" value="1"/>
</dbReference>
<dbReference type="OrthoDB" id="9804150at2"/>
<reference evidence="2 3" key="1">
    <citation type="submission" date="2018-05" db="EMBL/GenBank/DDBJ databases">
        <title>Leucothrix arctica sp. nov., isolated from Arctic seawater.</title>
        <authorList>
            <person name="Choi A."/>
            <person name="Baek K."/>
        </authorList>
    </citation>
    <scope>NUCLEOTIDE SEQUENCE [LARGE SCALE GENOMIC DNA]</scope>
    <source>
        <strain evidence="2 3">IMCC9719</strain>
    </source>
</reference>
<dbReference type="InterPro" id="IPR045886">
    <property type="entry name" value="ThiF/MoeB/HesA"/>
</dbReference>
<dbReference type="PANTHER" id="PTHR43267:SF1">
    <property type="entry name" value="TRNA THREONYLCARBAMOYLADENOSINE DEHYDRATASE"/>
    <property type="match status" value="1"/>
</dbReference>
<accession>A0A317CTD3</accession>
<evidence type="ECO:0000313" key="3">
    <source>
        <dbReference type="Proteomes" id="UP000245506"/>
    </source>
</evidence>
<proteinExistence type="predicted"/>
<sequence length="262" mass="28506">MTQSADLKRRFGGIAKLYSDKGLTKFMQSHVCVVGVGGVGSWACESLARSGIGEITMIDMDIVSESNINRQLPAMTSTIGRDKTAVLADRILEINPNCKVHIIDDFVTVENAPELITDNLDFVIDCIDSSLAKASMINHCKRRKIKIITLGGAGGKIDPSRIKVNDLILTKQDPLLSKTRKVLRQKYNFTKTPKKRFNVPCVFSDEIQLYGADDGTVSNDKPTDKTSSLSCAGGLGSCTTVTATFALYAVSEVLKRLAEKAQ</sequence>
<dbReference type="Gene3D" id="3.40.50.720">
    <property type="entry name" value="NAD(P)-binding Rossmann-like Domain"/>
    <property type="match status" value="1"/>
</dbReference>
<dbReference type="RefSeq" id="WP_109821467.1">
    <property type="nucleotide sequence ID" value="NZ_QGKL01000004.1"/>
</dbReference>
<evidence type="ECO:0000259" key="1">
    <source>
        <dbReference type="Pfam" id="PF00899"/>
    </source>
</evidence>
<dbReference type="GO" id="GO:0061504">
    <property type="term" value="P:cyclic threonylcarbamoyladenosine biosynthetic process"/>
    <property type="evidence" value="ECO:0007669"/>
    <property type="project" value="TreeGrafter"/>
</dbReference>
<protein>
    <submittedName>
        <fullName evidence="2">tRNA cyclic N6-threonylcarbamoyladenosine(37) synthase TcdA</fullName>
    </submittedName>
</protein>
<organism evidence="2 3">
    <name type="scientific">Leucothrix arctica</name>
    <dbReference type="NCBI Taxonomy" id="1481894"/>
    <lineage>
        <taxon>Bacteria</taxon>
        <taxon>Pseudomonadati</taxon>
        <taxon>Pseudomonadota</taxon>
        <taxon>Gammaproteobacteria</taxon>
        <taxon>Thiotrichales</taxon>
        <taxon>Thiotrichaceae</taxon>
        <taxon>Leucothrix</taxon>
    </lineage>
</organism>
<dbReference type="AlphaFoldDB" id="A0A317CTD3"/>
<dbReference type="CDD" id="cd00755">
    <property type="entry name" value="YgdL_like"/>
    <property type="match status" value="1"/>
</dbReference>
<evidence type="ECO:0000313" key="2">
    <source>
        <dbReference type="EMBL" id="PWQ99572.1"/>
    </source>
</evidence>